<keyword evidence="1" id="KW-0732">Signal</keyword>
<name>A0A2M7WT02_9BACT</name>
<dbReference type="InterPro" id="IPR011635">
    <property type="entry name" value="CARDB"/>
</dbReference>
<reference evidence="4" key="1">
    <citation type="submission" date="2017-09" db="EMBL/GenBank/DDBJ databases">
        <title>Depth-based differentiation of microbial function through sediment-hosted aquifers and enrichment of novel symbionts in the deep terrestrial subsurface.</title>
        <authorList>
            <person name="Probst A.J."/>
            <person name="Ladd B."/>
            <person name="Jarett J.K."/>
            <person name="Geller-Mcgrath D.E."/>
            <person name="Sieber C.M.K."/>
            <person name="Emerson J.B."/>
            <person name="Anantharaman K."/>
            <person name="Thomas B.C."/>
            <person name="Malmstrom R."/>
            <person name="Stieglmeier M."/>
            <person name="Klingl A."/>
            <person name="Woyke T."/>
            <person name="Ryan C.M."/>
            <person name="Banfield J.F."/>
        </authorList>
    </citation>
    <scope>NUCLEOTIDE SEQUENCE [LARGE SCALE GENOMIC DNA]</scope>
</reference>
<comment type="caution">
    <text evidence="3">The sequence shown here is derived from an EMBL/GenBank/DDBJ whole genome shotgun (WGS) entry which is preliminary data.</text>
</comment>
<evidence type="ECO:0000313" key="4">
    <source>
        <dbReference type="Proteomes" id="UP000230758"/>
    </source>
</evidence>
<sequence>MNKTIFGFVGLLSLVAVLAVPSVASAGTATYTAKTIAYLCVNGQGNSSWDAPFINSSANYATSQGVPASSVTSFNSAALSFFNNSVPTQLNPIKTTTGSAPSLSWSFYEKQGNTTDQVHCFGSITVTTSVVAPVNGICGSGNGTTASSQPTGSAACTKVTFSDVTDTLTQWKWNCLGSGGGTTASCSAEKEGQFPYTCSGSIATNAGAWGSDEASPTTSGVSWVRSSTDTSAYCQYECNSGYTWNGSSCVVSVNPGQCGIADGGSYSSLPSSSSRCSTTYGDTVSDSTGSDGTFNWNCKDSDLTSGPNCSATKSSGPSANISAPNCTIASGASSCTSIVTWSSSNTTLRSVRQNATEFANSISSTGTNRTLTYIASPHTFNFWDNGSLLASDAATASCTSGTSWNGSSCVATASTYTITVNSSGASGVSITSTSGHDGITNYSKTGLSGSASATLTAPSSAPNGGAFSNWSGCSSVGGTGNRTCTRSISSANRTVTVNYTGGASWTVEATASPSSGTAPLNGVYVFGEIIPKLTTSTSYTWKWDCTNDRIWDHTYSATSNTSKRARICDYPTAGIYTAKVQVTIGVTTVYDTVTITAGAVPTVTSPTATSITTTGATLGANVTSLGIPAAISARGTCWGTTTNPTTNCTPASGLTTGVFTHARTGIPSGTLIYYRGYATNTTGTGYSPTATFTTSVSLPDLTAGAPSPTTATAGTALTFTTIISNIGTGSTGASFNNLFQVATAAGGGGTVSVLSVNSRAALAAGVSGPVTSSSYTFPSSGTYSVRTCADNNASWVDTITESNEGNNCGAWTNVTVGAAAIPFDYSLGNSGDLNVTKESTDVFVQNTISKGLTAGATQSVNLSVSGMPSGVSVSGISNQGCPPNCDSVITLAVAPNATVGTHLITVTGSPLNKTTSFNLAISGSPIIVICTANPSPALIGQSVTWTASVSGGVPPLTYVWSGTNISAPLPATPSFSKVYTTIGQKIATATVTDADDTIGACVPAGSLQVNFNPDFEEF</sequence>
<evidence type="ECO:0000256" key="1">
    <source>
        <dbReference type="SAM" id="SignalP"/>
    </source>
</evidence>
<feature type="signal peptide" evidence="1">
    <location>
        <begin position="1"/>
        <end position="26"/>
    </location>
</feature>
<dbReference type="EMBL" id="PFXF01000007">
    <property type="protein sequence ID" value="PJA33135.1"/>
    <property type="molecule type" value="Genomic_DNA"/>
</dbReference>
<accession>A0A2M7WT02</accession>
<dbReference type="InterPro" id="IPR013783">
    <property type="entry name" value="Ig-like_fold"/>
</dbReference>
<evidence type="ECO:0000259" key="2">
    <source>
        <dbReference type="Pfam" id="PF07705"/>
    </source>
</evidence>
<evidence type="ECO:0000313" key="3">
    <source>
        <dbReference type="EMBL" id="PJA33135.1"/>
    </source>
</evidence>
<organism evidence="3 4">
    <name type="scientific">Candidatus Zambryskibacteria bacterium CG_4_9_14_3_um_filter_42_15</name>
    <dbReference type="NCBI Taxonomy" id="1975112"/>
    <lineage>
        <taxon>Bacteria</taxon>
        <taxon>Candidatus Zambryskiibacteriota</taxon>
    </lineage>
</organism>
<proteinExistence type="predicted"/>
<protein>
    <recommendedName>
        <fullName evidence="2">CARDB domain-containing protein</fullName>
    </recommendedName>
</protein>
<gene>
    <name evidence="3" type="ORF">CO185_00385</name>
</gene>
<dbReference type="Gene3D" id="2.60.40.10">
    <property type="entry name" value="Immunoglobulins"/>
    <property type="match status" value="1"/>
</dbReference>
<dbReference type="Proteomes" id="UP000230758">
    <property type="component" value="Unassembled WGS sequence"/>
</dbReference>
<dbReference type="Pfam" id="PF07705">
    <property type="entry name" value="CARDB"/>
    <property type="match status" value="1"/>
</dbReference>
<dbReference type="AlphaFoldDB" id="A0A2M7WT02"/>
<feature type="domain" description="CARDB" evidence="2">
    <location>
        <begin position="699"/>
        <end position="808"/>
    </location>
</feature>
<feature type="chain" id="PRO_5014740639" description="CARDB domain-containing protein" evidence="1">
    <location>
        <begin position="27"/>
        <end position="1018"/>
    </location>
</feature>